<dbReference type="OrthoDB" id="1922547at2759"/>
<proteinExistence type="predicted"/>
<dbReference type="EMBL" id="KV007458">
    <property type="protein sequence ID" value="KZV31778.1"/>
    <property type="molecule type" value="Genomic_DNA"/>
</dbReference>
<accession>A0A2Z7BI23</accession>
<dbReference type="GO" id="GO:0010468">
    <property type="term" value="P:regulation of gene expression"/>
    <property type="evidence" value="ECO:0007669"/>
    <property type="project" value="TreeGrafter"/>
</dbReference>
<protein>
    <submittedName>
        <fullName evidence="1">LOB domain-containing protein 40</fullName>
    </submittedName>
</protein>
<gene>
    <name evidence="1" type="ORF">F511_00582</name>
</gene>
<evidence type="ECO:0000313" key="2">
    <source>
        <dbReference type="Proteomes" id="UP000250235"/>
    </source>
</evidence>
<evidence type="ECO:0000313" key="1">
    <source>
        <dbReference type="EMBL" id="KZV31778.1"/>
    </source>
</evidence>
<reference evidence="1 2" key="1">
    <citation type="journal article" date="2015" name="Proc. Natl. Acad. Sci. U.S.A.">
        <title>The resurrection genome of Boea hygrometrica: A blueprint for survival of dehydration.</title>
        <authorList>
            <person name="Xiao L."/>
            <person name="Yang G."/>
            <person name="Zhang L."/>
            <person name="Yang X."/>
            <person name="Zhao S."/>
            <person name="Ji Z."/>
            <person name="Zhou Q."/>
            <person name="Hu M."/>
            <person name="Wang Y."/>
            <person name="Chen M."/>
            <person name="Xu Y."/>
            <person name="Jin H."/>
            <person name="Xiao X."/>
            <person name="Hu G."/>
            <person name="Bao F."/>
            <person name="Hu Y."/>
            <person name="Wan P."/>
            <person name="Li L."/>
            <person name="Deng X."/>
            <person name="Kuang T."/>
            <person name="Xiang C."/>
            <person name="Zhu J.K."/>
            <person name="Oliver M.J."/>
            <person name="He Y."/>
        </authorList>
    </citation>
    <scope>NUCLEOTIDE SEQUENCE [LARGE SCALE GENOMIC DNA]</scope>
    <source>
        <strain evidence="2">cv. XS01</strain>
    </source>
</reference>
<dbReference type="PANTHER" id="PTHR31304">
    <property type="entry name" value="LOB DOMAIN-CONTAINING PROTEIN 38"/>
    <property type="match status" value="1"/>
</dbReference>
<dbReference type="PANTHER" id="PTHR31304:SF73">
    <property type="entry name" value="OS01G0511000 PROTEIN"/>
    <property type="match status" value="1"/>
</dbReference>
<dbReference type="Proteomes" id="UP000250235">
    <property type="component" value="Unassembled WGS sequence"/>
</dbReference>
<sequence length="205" mass="22206">MAMNQGQSIFLAKFYGRAGLLNLIDSGPKNLRPGNAFMPESIDSLYILSSEVFITSCSSAIFRSLLYDACGRIVNPIDGSAGLLWSGGWQLCEDAVDAVLRGAPITRMASHAAAVETKNLPALKAACDIRHVSRVEHFPGSSDLHRVRERRRFKNSCRRTKQNVEVESSASEEPENSADADTVRCCEIELDLTLCSGAKPTTAGA</sequence>
<keyword evidence="2" id="KW-1185">Reference proteome</keyword>
<name>A0A2Z7BI23_9LAMI</name>
<dbReference type="AlphaFoldDB" id="A0A2Z7BI23"/>
<organism evidence="1 2">
    <name type="scientific">Dorcoceras hygrometricum</name>
    <dbReference type="NCBI Taxonomy" id="472368"/>
    <lineage>
        <taxon>Eukaryota</taxon>
        <taxon>Viridiplantae</taxon>
        <taxon>Streptophyta</taxon>
        <taxon>Embryophyta</taxon>
        <taxon>Tracheophyta</taxon>
        <taxon>Spermatophyta</taxon>
        <taxon>Magnoliopsida</taxon>
        <taxon>eudicotyledons</taxon>
        <taxon>Gunneridae</taxon>
        <taxon>Pentapetalae</taxon>
        <taxon>asterids</taxon>
        <taxon>lamiids</taxon>
        <taxon>Lamiales</taxon>
        <taxon>Gesneriaceae</taxon>
        <taxon>Didymocarpoideae</taxon>
        <taxon>Trichosporeae</taxon>
        <taxon>Loxocarpinae</taxon>
        <taxon>Dorcoceras</taxon>
    </lineage>
</organism>